<organism evidence="3 4">
    <name type="scientific">Arachis hypogaea</name>
    <name type="common">Peanut</name>
    <dbReference type="NCBI Taxonomy" id="3818"/>
    <lineage>
        <taxon>Eukaryota</taxon>
        <taxon>Viridiplantae</taxon>
        <taxon>Streptophyta</taxon>
        <taxon>Embryophyta</taxon>
        <taxon>Tracheophyta</taxon>
        <taxon>Spermatophyta</taxon>
        <taxon>Magnoliopsida</taxon>
        <taxon>eudicotyledons</taxon>
        <taxon>Gunneridae</taxon>
        <taxon>Pentapetalae</taxon>
        <taxon>rosids</taxon>
        <taxon>fabids</taxon>
        <taxon>Fabales</taxon>
        <taxon>Fabaceae</taxon>
        <taxon>Papilionoideae</taxon>
        <taxon>50 kb inversion clade</taxon>
        <taxon>dalbergioids sensu lato</taxon>
        <taxon>Dalbergieae</taxon>
        <taxon>Pterocarpus clade</taxon>
        <taxon>Arachis</taxon>
    </lineage>
</organism>
<feature type="compositionally biased region" description="Acidic residues" evidence="1">
    <location>
        <begin position="667"/>
        <end position="679"/>
    </location>
</feature>
<dbReference type="GO" id="GO:0010073">
    <property type="term" value="P:meristem maintenance"/>
    <property type="evidence" value="ECO:0007669"/>
    <property type="project" value="InterPro"/>
</dbReference>
<dbReference type="PANTHER" id="PTHR46033">
    <property type="entry name" value="PROTEIN MAIN-LIKE 2"/>
    <property type="match status" value="1"/>
</dbReference>
<dbReference type="Proteomes" id="UP000289738">
    <property type="component" value="Chromosome B03"/>
</dbReference>
<feature type="compositionally biased region" description="Basic residues" evidence="1">
    <location>
        <begin position="684"/>
        <end position="702"/>
    </location>
</feature>
<dbReference type="EMBL" id="SDMP01000013">
    <property type="protein sequence ID" value="RYR19256.1"/>
    <property type="molecule type" value="Genomic_DNA"/>
</dbReference>
<dbReference type="STRING" id="3818.A0A444ZYM9"/>
<feature type="region of interest" description="Disordered" evidence="1">
    <location>
        <begin position="597"/>
        <end position="702"/>
    </location>
</feature>
<dbReference type="Pfam" id="PF10536">
    <property type="entry name" value="PMD"/>
    <property type="match status" value="1"/>
</dbReference>
<name>A0A444ZYM9_ARAHY</name>
<evidence type="ECO:0000313" key="3">
    <source>
        <dbReference type="EMBL" id="RYR19256.1"/>
    </source>
</evidence>
<dbReference type="InterPro" id="IPR019557">
    <property type="entry name" value="AminoTfrase-like_pln_mobile"/>
</dbReference>
<gene>
    <name evidence="3" type="ORF">Ahy_B03g063984</name>
</gene>
<accession>A0A444ZYM9</accession>
<feature type="compositionally biased region" description="Polar residues" evidence="1">
    <location>
        <begin position="639"/>
        <end position="652"/>
    </location>
</feature>
<evidence type="ECO:0000313" key="4">
    <source>
        <dbReference type="Proteomes" id="UP000289738"/>
    </source>
</evidence>
<dbReference type="InterPro" id="IPR044824">
    <property type="entry name" value="MAIN-like"/>
</dbReference>
<feature type="domain" description="Aminotransferase-like plant mobile" evidence="2">
    <location>
        <begin position="63"/>
        <end position="379"/>
    </location>
</feature>
<comment type="caution">
    <text evidence="3">The sequence shown here is derived from an EMBL/GenBank/DDBJ whole genome shotgun (WGS) entry which is preliminary data.</text>
</comment>
<feature type="region of interest" description="Disordered" evidence="1">
    <location>
        <begin position="489"/>
        <end position="537"/>
    </location>
</feature>
<evidence type="ECO:0000256" key="1">
    <source>
        <dbReference type="SAM" id="MobiDB-lite"/>
    </source>
</evidence>
<dbReference type="AlphaFoldDB" id="A0A444ZYM9"/>
<protein>
    <recommendedName>
        <fullName evidence="2">Aminotransferase-like plant mobile domain-containing protein</fullName>
    </recommendedName>
</protein>
<proteinExistence type="predicted"/>
<evidence type="ECO:0000259" key="2">
    <source>
        <dbReference type="Pfam" id="PF10536"/>
    </source>
</evidence>
<reference evidence="3 4" key="1">
    <citation type="submission" date="2019-01" db="EMBL/GenBank/DDBJ databases">
        <title>Sequencing of cultivated peanut Arachis hypogaea provides insights into genome evolution and oil improvement.</title>
        <authorList>
            <person name="Chen X."/>
        </authorList>
    </citation>
    <scope>NUCLEOTIDE SEQUENCE [LARGE SCALE GENOMIC DNA]</scope>
    <source>
        <strain evidence="4">cv. Fuhuasheng</strain>
        <tissue evidence="3">Leaves</tissue>
    </source>
</reference>
<keyword evidence="4" id="KW-1185">Reference proteome</keyword>
<sequence length="702" mass="80052">MGDDPARLYRLDGVSHIAGVINDEWFCMRFSWWFRPQRCIRSMRRQQGMPLDERYVPYLQMAGLYHLARLNDRWFRLDEPLVSAFVERWRPETHTFHMPFGECTITLQDVAYQLGLAVDGRYVSGCLTDFHLYIEGGRPASVWFEELLGVIPPPSQVQKFAVNCTWFQETFGQCPEGADEDTVRRFARAYIMMLLDTQLFADKSGNRIHIRWLPYVARIEEMGSYSWGSAALVWLYRCMCRVVNRHVVKLAGPLQLLQSWIFWCFPRFRPAGYDTSSWPLASRWSGYSPFYSQKGPRLQSTRLEIDRLQARDFIWMPYSSPEVLQVVHPEVLEPRHMAVWRSVTSLIYFAVLEWHQVDRVLPQFGGVQPLPRPALNIDFLMSKDGRGSDRWFPSALPDWHIHRETRADHVLRFDHGKRFLSPDIHLGDPRGIPIPVEASQRGPGRVPDMDRVDDVPDRRRVERRARVGTRRSQREWRWLERAIDEADEAGRDGRRGRGRGGKRRAPVEGQDGREAGGLGGQGYATRDPAPHAEAGLGEVPLGDYLVGVPPYDPTPQESRPWVSPGSTFSDLLAGVGFDGDLGSPFFDDISAIMHDDEAVPGRSQTTGTQAPLDVDLNEPPSVPPPEYFALGGTPASAHTAGSHSVAGPSSSRPVHVQPRTPAQPAPQDEDEDEEIEDQEPFIRRGQRTRVPRRCFTRSHLFR</sequence>
<dbReference type="PANTHER" id="PTHR46033:SF8">
    <property type="entry name" value="PROTEIN MAINTENANCE OF MERISTEMS-LIKE"/>
    <property type="match status" value="1"/>
</dbReference>